<dbReference type="Proteomes" id="UP001596137">
    <property type="component" value="Unassembled WGS sequence"/>
</dbReference>
<comment type="caution">
    <text evidence="3">The sequence shown here is derived from an EMBL/GenBank/DDBJ whole genome shotgun (WGS) entry which is preliminary data.</text>
</comment>
<dbReference type="PANTHER" id="PTHR30486">
    <property type="entry name" value="TWITCHING MOTILITY PROTEIN PILT"/>
    <property type="match status" value="1"/>
</dbReference>
<evidence type="ECO:0000313" key="3">
    <source>
        <dbReference type="EMBL" id="MFC6087547.1"/>
    </source>
</evidence>
<dbReference type="InterPro" id="IPR001482">
    <property type="entry name" value="T2SS/T4SS_dom"/>
</dbReference>
<protein>
    <submittedName>
        <fullName evidence="3">TadA family conjugal transfer-associated ATPase</fullName>
    </submittedName>
</protein>
<gene>
    <name evidence="3" type="ORF">ACFP1K_40735</name>
</gene>
<dbReference type="CDD" id="cd01130">
    <property type="entry name" value="VirB11-like_ATPase"/>
    <property type="match status" value="1"/>
</dbReference>
<dbReference type="SUPFAM" id="SSF52540">
    <property type="entry name" value="P-loop containing nucleoside triphosphate hydrolases"/>
    <property type="match status" value="1"/>
</dbReference>
<feature type="domain" description="Bacterial type II secretion system protein E" evidence="2">
    <location>
        <begin position="56"/>
        <end position="327"/>
    </location>
</feature>
<dbReference type="InterPro" id="IPR050921">
    <property type="entry name" value="T4SS_GSP_E_ATPase"/>
</dbReference>
<evidence type="ECO:0000313" key="4">
    <source>
        <dbReference type="Proteomes" id="UP001596137"/>
    </source>
</evidence>
<keyword evidence="4" id="KW-1185">Reference proteome</keyword>
<organism evidence="3 4">
    <name type="scientific">Sphaerisporangium aureirubrum</name>
    <dbReference type="NCBI Taxonomy" id="1544736"/>
    <lineage>
        <taxon>Bacteria</taxon>
        <taxon>Bacillati</taxon>
        <taxon>Actinomycetota</taxon>
        <taxon>Actinomycetes</taxon>
        <taxon>Streptosporangiales</taxon>
        <taxon>Streptosporangiaceae</taxon>
        <taxon>Sphaerisporangium</taxon>
    </lineage>
</organism>
<dbReference type="InterPro" id="IPR027417">
    <property type="entry name" value="P-loop_NTPase"/>
</dbReference>
<dbReference type="NCBIfam" id="TIGR03819">
    <property type="entry name" value="heli_sec_ATPase"/>
    <property type="match status" value="1"/>
</dbReference>
<dbReference type="PANTHER" id="PTHR30486:SF6">
    <property type="entry name" value="TYPE IV PILUS RETRACTATION ATPASE PILT"/>
    <property type="match status" value="1"/>
</dbReference>
<dbReference type="RefSeq" id="WP_380763902.1">
    <property type="nucleotide sequence ID" value="NZ_JBHSRF010000159.1"/>
</dbReference>
<evidence type="ECO:0000259" key="2">
    <source>
        <dbReference type="Pfam" id="PF00437"/>
    </source>
</evidence>
<reference evidence="4" key="1">
    <citation type="journal article" date="2019" name="Int. J. Syst. Evol. Microbiol.">
        <title>The Global Catalogue of Microorganisms (GCM) 10K type strain sequencing project: providing services to taxonomists for standard genome sequencing and annotation.</title>
        <authorList>
            <consortium name="The Broad Institute Genomics Platform"/>
            <consortium name="The Broad Institute Genome Sequencing Center for Infectious Disease"/>
            <person name="Wu L."/>
            <person name="Ma J."/>
        </authorList>
    </citation>
    <scope>NUCLEOTIDE SEQUENCE [LARGE SCALE GENOMIC DNA]</scope>
    <source>
        <strain evidence="4">JCM 30346</strain>
    </source>
</reference>
<dbReference type="InterPro" id="IPR022399">
    <property type="entry name" value="TadA-like_ATPase"/>
</dbReference>
<accession>A0ABW1NYK0</accession>
<dbReference type="EMBL" id="JBHSRF010000159">
    <property type="protein sequence ID" value="MFC6087547.1"/>
    <property type="molecule type" value="Genomic_DNA"/>
</dbReference>
<proteinExistence type="inferred from homology"/>
<evidence type="ECO:0000256" key="1">
    <source>
        <dbReference type="ARBA" id="ARBA00006611"/>
    </source>
</evidence>
<comment type="similarity">
    <text evidence="1">Belongs to the GSP E family.</text>
</comment>
<dbReference type="Pfam" id="PF00437">
    <property type="entry name" value="T2SSE"/>
    <property type="match status" value="1"/>
</dbReference>
<sequence>MTVSPELVEAVRVRLAREEGEPTAAQVAAALRAERAVLGDAEVLAVARALRADLIGAGPLEPLLAQPEVTDVLVNGPGDVWVDDGLGLRRTPVTFADDGEVRRLAQRLAGAAGRRLDDACPYVDARLSGGVRLHAILPPIAPDGTCLSLRLPPRRSFTLEDLVPGPGAAALRAVVAARLAFLVTGGTGTGKTTLLSALLSVSDPRERLVLVEDSAELRPVHPHVVRLETRPANLEGAGGVTLRDLVRQALRMRPDRLVVGEVRSHEVVDLLAALNTGHDGGCGTLHANAPVDVPARLEALACAAGLPRMAVHSQIAAALDAVIHVVRDPGGGQRRLAQICLVERLPSGLVEMIPALTFPPHDPPLPGPAFATFQSRVSD</sequence>
<dbReference type="Gene3D" id="3.40.50.300">
    <property type="entry name" value="P-loop containing nucleotide triphosphate hydrolases"/>
    <property type="match status" value="1"/>
</dbReference>
<name>A0ABW1NYK0_9ACTN</name>
<dbReference type="Gene3D" id="3.30.450.380">
    <property type="match status" value="1"/>
</dbReference>